<evidence type="ECO:0000313" key="3">
    <source>
        <dbReference type="Proteomes" id="UP000612585"/>
    </source>
</evidence>
<evidence type="ECO:0008006" key="4">
    <source>
        <dbReference type="Google" id="ProtNLM"/>
    </source>
</evidence>
<dbReference type="AlphaFoldDB" id="A0A8J3YZS9"/>
<name>A0A8J3YZS9_9ACTN</name>
<dbReference type="Proteomes" id="UP000612585">
    <property type="component" value="Unassembled WGS sequence"/>
</dbReference>
<proteinExistence type="predicted"/>
<feature type="transmembrane region" description="Helical" evidence="1">
    <location>
        <begin position="56"/>
        <end position="78"/>
    </location>
</feature>
<sequence>MYLAHIPINHHLRGLYRAVAGLSGLYLVALGIYGIVETSGLELFAQDDLPEVWKQQLNPASAGMLLVLGGIVVIVTALGRNLDHFGNFWIGQILILSALLSMAVERTDANVLGFNMTSIIVVMVVGVFILTASMYAKVGRSEQHHESPERVHA</sequence>
<evidence type="ECO:0000313" key="2">
    <source>
        <dbReference type="EMBL" id="GIJ53602.1"/>
    </source>
</evidence>
<gene>
    <name evidence="2" type="ORF">Vau01_011180</name>
</gene>
<keyword evidence="1" id="KW-0472">Membrane</keyword>
<feature type="transmembrane region" description="Helical" evidence="1">
    <location>
        <begin position="85"/>
        <end position="104"/>
    </location>
</feature>
<comment type="caution">
    <text evidence="2">The sequence shown here is derived from an EMBL/GenBank/DDBJ whole genome shotgun (WGS) entry which is preliminary data.</text>
</comment>
<evidence type="ECO:0000256" key="1">
    <source>
        <dbReference type="SAM" id="Phobius"/>
    </source>
</evidence>
<reference evidence="2" key="1">
    <citation type="submission" date="2021-01" db="EMBL/GenBank/DDBJ databases">
        <title>Whole genome shotgun sequence of Virgisporangium aurantiacum NBRC 16421.</title>
        <authorList>
            <person name="Komaki H."/>
            <person name="Tamura T."/>
        </authorList>
    </citation>
    <scope>NUCLEOTIDE SEQUENCE</scope>
    <source>
        <strain evidence="2">NBRC 16421</strain>
    </source>
</reference>
<accession>A0A8J3YZS9</accession>
<feature type="transmembrane region" description="Helical" evidence="1">
    <location>
        <begin position="15"/>
        <end position="36"/>
    </location>
</feature>
<dbReference type="EMBL" id="BOPG01000008">
    <property type="protein sequence ID" value="GIJ53602.1"/>
    <property type="molecule type" value="Genomic_DNA"/>
</dbReference>
<keyword evidence="1" id="KW-1133">Transmembrane helix</keyword>
<keyword evidence="3" id="KW-1185">Reference proteome</keyword>
<dbReference type="RefSeq" id="WP_203988021.1">
    <property type="nucleotide sequence ID" value="NZ_BOPG01000008.1"/>
</dbReference>
<keyword evidence="1" id="KW-0812">Transmembrane</keyword>
<feature type="transmembrane region" description="Helical" evidence="1">
    <location>
        <begin position="116"/>
        <end position="136"/>
    </location>
</feature>
<protein>
    <recommendedName>
        <fullName evidence="4">DUF4383 domain-containing protein</fullName>
    </recommendedName>
</protein>
<organism evidence="2 3">
    <name type="scientific">Virgisporangium aurantiacum</name>
    <dbReference type="NCBI Taxonomy" id="175570"/>
    <lineage>
        <taxon>Bacteria</taxon>
        <taxon>Bacillati</taxon>
        <taxon>Actinomycetota</taxon>
        <taxon>Actinomycetes</taxon>
        <taxon>Micromonosporales</taxon>
        <taxon>Micromonosporaceae</taxon>
        <taxon>Virgisporangium</taxon>
    </lineage>
</organism>